<dbReference type="CDD" id="cd00167">
    <property type="entry name" value="SANT"/>
    <property type="match status" value="1"/>
</dbReference>
<protein>
    <submittedName>
        <fullName evidence="1">Uncharacterized protein</fullName>
    </submittedName>
</protein>
<name>A0A0C3LB48_9AGAM</name>
<dbReference type="OrthoDB" id="25497at2759"/>
<dbReference type="Gene3D" id="1.10.10.60">
    <property type="entry name" value="Homeodomain-like"/>
    <property type="match status" value="1"/>
</dbReference>
<sequence length="87" mass="9467">MDCGRGASGAPADVCFRICFLTVCSQDKQLLQAVAKYAQVDWNLVRTELSGLQPPTSAKTPQSLEKRWNVLKNDLTSLGVGKQRLSG</sequence>
<reference evidence="2" key="2">
    <citation type="submission" date="2015-01" db="EMBL/GenBank/DDBJ databases">
        <title>Evolutionary Origins and Diversification of the Mycorrhizal Mutualists.</title>
        <authorList>
            <consortium name="DOE Joint Genome Institute"/>
            <consortium name="Mycorrhizal Genomics Consortium"/>
            <person name="Kohler A."/>
            <person name="Kuo A."/>
            <person name="Nagy L.G."/>
            <person name="Floudas D."/>
            <person name="Copeland A."/>
            <person name="Barry K.W."/>
            <person name="Cichocki N."/>
            <person name="Veneault-Fourrey C."/>
            <person name="LaButti K."/>
            <person name="Lindquist E.A."/>
            <person name="Lipzen A."/>
            <person name="Lundell T."/>
            <person name="Morin E."/>
            <person name="Murat C."/>
            <person name="Riley R."/>
            <person name="Ohm R."/>
            <person name="Sun H."/>
            <person name="Tunlid A."/>
            <person name="Henrissat B."/>
            <person name="Grigoriev I.V."/>
            <person name="Hibbett D.S."/>
            <person name="Martin F."/>
        </authorList>
    </citation>
    <scope>NUCLEOTIDE SEQUENCE [LARGE SCALE GENOMIC DNA]</scope>
    <source>
        <strain evidence="2">MUT 4182</strain>
    </source>
</reference>
<dbReference type="HOGENOM" id="CLU_2484981_0_0_1"/>
<accession>A0A0C3LB48</accession>
<dbReference type="Proteomes" id="UP000054248">
    <property type="component" value="Unassembled WGS sequence"/>
</dbReference>
<dbReference type="Pfam" id="PF13921">
    <property type="entry name" value="Myb_DNA-bind_6"/>
    <property type="match status" value="1"/>
</dbReference>
<proteinExistence type="predicted"/>
<organism evidence="1 2">
    <name type="scientific">Tulasnella calospora MUT 4182</name>
    <dbReference type="NCBI Taxonomy" id="1051891"/>
    <lineage>
        <taxon>Eukaryota</taxon>
        <taxon>Fungi</taxon>
        <taxon>Dikarya</taxon>
        <taxon>Basidiomycota</taxon>
        <taxon>Agaricomycotina</taxon>
        <taxon>Agaricomycetes</taxon>
        <taxon>Cantharellales</taxon>
        <taxon>Tulasnellaceae</taxon>
        <taxon>Tulasnella</taxon>
    </lineage>
</organism>
<gene>
    <name evidence="1" type="ORF">M407DRAFT_246397</name>
</gene>
<keyword evidence="2" id="KW-1185">Reference proteome</keyword>
<evidence type="ECO:0000313" key="1">
    <source>
        <dbReference type="EMBL" id="KIO18737.1"/>
    </source>
</evidence>
<reference evidence="1 2" key="1">
    <citation type="submission" date="2014-04" db="EMBL/GenBank/DDBJ databases">
        <authorList>
            <consortium name="DOE Joint Genome Institute"/>
            <person name="Kuo A."/>
            <person name="Girlanda M."/>
            <person name="Perotto S."/>
            <person name="Kohler A."/>
            <person name="Nagy L.G."/>
            <person name="Floudas D."/>
            <person name="Copeland A."/>
            <person name="Barry K.W."/>
            <person name="Cichocki N."/>
            <person name="Veneault-Fourrey C."/>
            <person name="LaButti K."/>
            <person name="Lindquist E.A."/>
            <person name="Lipzen A."/>
            <person name="Lundell T."/>
            <person name="Morin E."/>
            <person name="Murat C."/>
            <person name="Sun H."/>
            <person name="Tunlid A."/>
            <person name="Henrissat B."/>
            <person name="Grigoriev I.V."/>
            <person name="Hibbett D.S."/>
            <person name="Martin F."/>
            <person name="Nordberg H.P."/>
            <person name="Cantor M.N."/>
            <person name="Hua S.X."/>
        </authorList>
    </citation>
    <scope>NUCLEOTIDE SEQUENCE [LARGE SCALE GENOMIC DNA]</scope>
    <source>
        <strain evidence="1 2">MUT 4182</strain>
    </source>
</reference>
<dbReference type="InterPro" id="IPR001005">
    <property type="entry name" value="SANT/Myb"/>
</dbReference>
<dbReference type="AlphaFoldDB" id="A0A0C3LB48"/>
<evidence type="ECO:0000313" key="2">
    <source>
        <dbReference type="Proteomes" id="UP000054248"/>
    </source>
</evidence>
<dbReference type="EMBL" id="KN823264">
    <property type="protein sequence ID" value="KIO18737.1"/>
    <property type="molecule type" value="Genomic_DNA"/>
</dbReference>